<accession>A0A517TBP4</accession>
<evidence type="ECO:0000313" key="3">
    <source>
        <dbReference type="EMBL" id="QDT65789.1"/>
    </source>
</evidence>
<feature type="chain" id="PRO_5021806724" description="Thiol:disulfide interchange protein DsbD N-terminal domain-containing protein" evidence="1">
    <location>
        <begin position="27"/>
        <end position="199"/>
    </location>
</feature>
<evidence type="ECO:0000259" key="2">
    <source>
        <dbReference type="Pfam" id="PF11412"/>
    </source>
</evidence>
<keyword evidence="1" id="KW-0732">Signal</keyword>
<feature type="signal peptide" evidence="1">
    <location>
        <begin position="1"/>
        <end position="26"/>
    </location>
</feature>
<dbReference type="Gene3D" id="2.60.40.1250">
    <property type="entry name" value="Thiol:disulfide interchange protein DsbD, N-terminal domain"/>
    <property type="match status" value="1"/>
</dbReference>
<reference evidence="3 4" key="1">
    <citation type="submission" date="2019-02" db="EMBL/GenBank/DDBJ databases">
        <title>Deep-cultivation of Planctomycetes and their phenomic and genomic characterization uncovers novel biology.</title>
        <authorList>
            <person name="Wiegand S."/>
            <person name="Jogler M."/>
            <person name="Boedeker C."/>
            <person name="Pinto D."/>
            <person name="Vollmers J."/>
            <person name="Rivas-Marin E."/>
            <person name="Kohn T."/>
            <person name="Peeters S.H."/>
            <person name="Heuer A."/>
            <person name="Rast P."/>
            <person name="Oberbeckmann S."/>
            <person name="Bunk B."/>
            <person name="Jeske O."/>
            <person name="Meyerdierks A."/>
            <person name="Storesund J.E."/>
            <person name="Kallscheuer N."/>
            <person name="Luecker S."/>
            <person name="Lage O.M."/>
            <person name="Pohl T."/>
            <person name="Merkel B.J."/>
            <person name="Hornburger P."/>
            <person name="Mueller R.-W."/>
            <person name="Bruemmer F."/>
            <person name="Labrenz M."/>
            <person name="Spormann A.M."/>
            <person name="Op den Camp H."/>
            <person name="Overmann J."/>
            <person name="Amann R."/>
            <person name="Jetten M.S.M."/>
            <person name="Mascher T."/>
            <person name="Medema M.H."/>
            <person name="Devos D.P."/>
            <person name="Kaster A.-K."/>
            <person name="Ovreas L."/>
            <person name="Rohde M."/>
            <person name="Galperin M.Y."/>
            <person name="Jogler C."/>
        </authorList>
    </citation>
    <scope>NUCLEOTIDE SEQUENCE [LARGE SCALE GENOMIC DNA]</scope>
    <source>
        <strain evidence="3 4">V22</strain>
    </source>
</reference>
<dbReference type="OrthoDB" id="9762614at2"/>
<dbReference type="Proteomes" id="UP000319976">
    <property type="component" value="Chromosome"/>
</dbReference>
<sequence precursor="true">MQSFPAATMTLFMAGLFLANAPISQADEAGKDEGIVLVAGDDSKQVTSKVYLETDKLQAGGQTRFAVVLDIDHGWHINTNPAKPDFLVPTAVAVKSKLGTKPVQIKYPEGKPINVDGFDEPLMSYEGRVVLFGVLSAPQNAGGQTETIAVAVRYQACNDSQCLRPTIDKLTGQIRVAAPGESVQKVNEKLFNPRTAAKN</sequence>
<evidence type="ECO:0000313" key="4">
    <source>
        <dbReference type="Proteomes" id="UP000319976"/>
    </source>
</evidence>
<name>A0A517TBP4_9PLAN</name>
<proteinExistence type="predicted"/>
<dbReference type="KEGG" id="chya:V22_30510"/>
<dbReference type="InterPro" id="IPR036929">
    <property type="entry name" value="DsbDN_sf"/>
</dbReference>
<organism evidence="3 4">
    <name type="scientific">Calycomorphotria hydatis</name>
    <dbReference type="NCBI Taxonomy" id="2528027"/>
    <lineage>
        <taxon>Bacteria</taxon>
        <taxon>Pseudomonadati</taxon>
        <taxon>Planctomycetota</taxon>
        <taxon>Planctomycetia</taxon>
        <taxon>Planctomycetales</taxon>
        <taxon>Planctomycetaceae</taxon>
        <taxon>Calycomorphotria</taxon>
    </lineage>
</organism>
<dbReference type="InterPro" id="IPR028250">
    <property type="entry name" value="DsbDN"/>
</dbReference>
<feature type="domain" description="Thiol:disulfide interchange protein DsbD N-terminal" evidence="2">
    <location>
        <begin position="59"/>
        <end position="166"/>
    </location>
</feature>
<protein>
    <recommendedName>
        <fullName evidence="2">Thiol:disulfide interchange protein DsbD N-terminal domain-containing protein</fullName>
    </recommendedName>
</protein>
<dbReference type="Pfam" id="PF11412">
    <property type="entry name" value="DsbD_N"/>
    <property type="match status" value="1"/>
</dbReference>
<evidence type="ECO:0000256" key="1">
    <source>
        <dbReference type="SAM" id="SignalP"/>
    </source>
</evidence>
<keyword evidence="4" id="KW-1185">Reference proteome</keyword>
<dbReference type="AlphaFoldDB" id="A0A517TBP4"/>
<dbReference type="RefSeq" id="WP_145264306.1">
    <property type="nucleotide sequence ID" value="NZ_CP036316.1"/>
</dbReference>
<gene>
    <name evidence="3" type="ORF">V22_30510</name>
</gene>
<dbReference type="EMBL" id="CP036316">
    <property type="protein sequence ID" value="QDT65789.1"/>
    <property type="molecule type" value="Genomic_DNA"/>
</dbReference>